<dbReference type="AlphaFoldDB" id="A0A5P8VYX5"/>
<reference evidence="1 2" key="1">
    <citation type="submission" date="2019-10" db="EMBL/GenBank/DDBJ databases">
        <title>Genomic and transcriptomic insights into the perfect genentic adaptation of a filamentous nitrogen-fixing cyanobacterium to rice fields.</title>
        <authorList>
            <person name="Chen Z."/>
        </authorList>
    </citation>
    <scope>NUCLEOTIDE SEQUENCE [LARGE SCALE GENOMIC DNA]</scope>
    <source>
        <strain evidence="1">CCNUC1</strain>
    </source>
</reference>
<sequence>MKQKPASGWFNSCCVGRIKSIERGEKHPNSQLSCSAELCRLLLFV</sequence>
<organism evidence="1 2">
    <name type="scientific">Nostoc sphaeroides CCNUC1</name>
    <dbReference type="NCBI Taxonomy" id="2653204"/>
    <lineage>
        <taxon>Bacteria</taxon>
        <taxon>Bacillati</taxon>
        <taxon>Cyanobacteriota</taxon>
        <taxon>Cyanophyceae</taxon>
        <taxon>Nostocales</taxon>
        <taxon>Nostocaceae</taxon>
        <taxon>Nostoc</taxon>
    </lineage>
</organism>
<gene>
    <name evidence="1" type="ORF">GXM_02998</name>
</gene>
<name>A0A5P8VYX5_9NOSO</name>
<accession>A0A5P8VYX5</accession>
<dbReference type="Proteomes" id="UP000326678">
    <property type="component" value="Chromosome Gxm1"/>
</dbReference>
<evidence type="ECO:0000313" key="1">
    <source>
        <dbReference type="EMBL" id="QFS45521.1"/>
    </source>
</evidence>
<evidence type="ECO:0000313" key="2">
    <source>
        <dbReference type="Proteomes" id="UP000326678"/>
    </source>
</evidence>
<keyword evidence="2" id="KW-1185">Reference proteome</keyword>
<protein>
    <submittedName>
        <fullName evidence="1">Uncharacterized protein</fullName>
    </submittedName>
</protein>
<dbReference type="KEGG" id="nsh:GXM_02998"/>
<dbReference type="EMBL" id="CP045226">
    <property type="protein sequence ID" value="QFS45521.1"/>
    <property type="molecule type" value="Genomic_DNA"/>
</dbReference>
<proteinExistence type="predicted"/>